<evidence type="ECO:0000313" key="3">
    <source>
        <dbReference type="Proteomes" id="UP001501166"/>
    </source>
</evidence>
<dbReference type="PROSITE" id="PS51186">
    <property type="entry name" value="GNAT"/>
    <property type="match status" value="1"/>
</dbReference>
<proteinExistence type="predicted"/>
<accession>A0ABN0X024</accession>
<name>A0ABN0X024_9LACT</name>
<gene>
    <name evidence="2" type="ORF">GCM10008932_00940</name>
</gene>
<dbReference type="SUPFAM" id="SSF55729">
    <property type="entry name" value="Acyl-CoA N-acyltransferases (Nat)"/>
    <property type="match status" value="1"/>
</dbReference>
<dbReference type="InterPro" id="IPR016181">
    <property type="entry name" value="Acyl_CoA_acyltransferase"/>
</dbReference>
<dbReference type="CDD" id="cd04301">
    <property type="entry name" value="NAT_SF"/>
    <property type="match status" value="1"/>
</dbReference>
<reference evidence="2 3" key="1">
    <citation type="journal article" date="2019" name="Int. J. Syst. Evol. Microbiol.">
        <title>The Global Catalogue of Microorganisms (GCM) 10K type strain sequencing project: providing services to taxonomists for standard genome sequencing and annotation.</title>
        <authorList>
            <consortium name="The Broad Institute Genomics Platform"/>
            <consortium name="The Broad Institute Genome Sequencing Center for Infectious Disease"/>
            <person name="Wu L."/>
            <person name="Ma J."/>
        </authorList>
    </citation>
    <scope>NUCLEOTIDE SEQUENCE [LARGE SCALE GENOMIC DNA]</scope>
    <source>
        <strain evidence="2 3">JCM 12662</strain>
    </source>
</reference>
<evidence type="ECO:0000313" key="2">
    <source>
        <dbReference type="EMBL" id="GAA0351651.1"/>
    </source>
</evidence>
<protein>
    <submittedName>
        <fullName evidence="2">GNAT family N-acetyltransferase</fullName>
    </submittedName>
</protein>
<dbReference type="Gene3D" id="3.40.630.30">
    <property type="match status" value="1"/>
</dbReference>
<comment type="caution">
    <text evidence="2">The sequence shown here is derived from an EMBL/GenBank/DDBJ whole genome shotgun (WGS) entry which is preliminary data.</text>
</comment>
<dbReference type="RefSeq" id="WP_343752881.1">
    <property type="nucleotide sequence ID" value="NZ_BAAACW010000009.1"/>
</dbReference>
<dbReference type="EMBL" id="BAAACW010000009">
    <property type="protein sequence ID" value="GAA0351651.1"/>
    <property type="molecule type" value="Genomic_DNA"/>
</dbReference>
<dbReference type="Pfam" id="PF00583">
    <property type="entry name" value="Acetyltransf_1"/>
    <property type="match status" value="1"/>
</dbReference>
<keyword evidence="3" id="KW-1185">Reference proteome</keyword>
<sequence length="154" mass="17830">MTNIAIKKISDSNIKSSIVQEVLNDLPEWFGLPDSTKEYIEESRTLELWVALMDEEVIGFITLTASSADCAEIHCMGVKKRYHRKGVGKSLFQILENEAKEKYDYIQVKTVDEGHYKEYDQTIAFYKNQGFAKLEVFPTLWDEWNPCLVLIKKV</sequence>
<evidence type="ECO:0000259" key="1">
    <source>
        <dbReference type="PROSITE" id="PS51186"/>
    </source>
</evidence>
<organism evidence="2 3">
    <name type="scientific">Alkalibacterium iburiense</name>
    <dbReference type="NCBI Taxonomy" id="290589"/>
    <lineage>
        <taxon>Bacteria</taxon>
        <taxon>Bacillati</taxon>
        <taxon>Bacillota</taxon>
        <taxon>Bacilli</taxon>
        <taxon>Lactobacillales</taxon>
        <taxon>Carnobacteriaceae</taxon>
        <taxon>Alkalibacterium</taxon>
    </lineage>
</organism>
<feature type="domain" description="N-acetyltransferase" evidence="1">
    <location>
        <begin position="4"/>
        <end position="154"/>
    </location>
</feature>
<dbReference type="InterPro" id="IPR000182">
    <property type="entry name" value="GNAT_dom"/>
</dbReference>
<dbReference type="Proteomes" id="UP001501166">
    <property type="component" value="Unassembled WGS sequence"/>
</dbReference>